<dbReference type="Pfam" id="PF00128">
    <property type="entry name" value="Alpha-amylase"/>
    <property type="match status" value="1"/>
</dbReference>
<dbReference type="Proteomes" id="UP000658720">
    <property type="component" value="Unassembled WGS sequence"/>
</dbReference>
<dbReference type="SUPFAM" id="SSF51011">
    <property type="entry name" value="Glycosyl hydrolase domain"/>
    <property type="match status" value="1"/>
</dbReference>
<dbReference type="InterPro" id="IPR044505">
    <property type="entry name" value="GlgX_Isoamylase_N_E_set"/>
</dbReference>
<feature type="compositionally biased region" description="Acidic residues" evidence="5">
    <location>
        <begin position="606"/>
        <end position="619"/>
    </location>
</feature>
<dbReference type="NCBIfam" id="TIGR02100">
    <property type="entry name" value="glgX_debranch"/>
    <property type="match status" value="1"/>
</dbReference>
<dbReference type="RefSeq" id="WP_194018868.1">
    <property type="nucleotide sequence ID" value="NZ_JADEVV010000006.1"/>
</dbReference>
<keyword evidence="2" id="KW-0378">Hydrolase</keyword>
<sequence>MPQLIPVPNLSTDVRLGQTFPLGATVYADGVNFCLFSKHAEKVTLLLFDRPNDPAPARTIELHRGQNRTFYYWHIFVAGLKAGQVYAYRIDGPHEPEKGHRFDPDKVLLDPYAKAIAGKDIYDRKAAMVPGDNCAQALRSVVVDTSVYDWEDDHAPRTPYAASIIYELHVGGFTRNPNSGLSENKRGTYAGLIEKIPYLKELGITAVELLPVHYFDPEDAQPGLTNYWGYSTIGFFAPHQGYSAADDPLEVVDEFRDMVKALHKAGIEVILDVVFNHTAEGNENGPTLSFRGIDNRVYYILDEDKSSYSNYSGCGNSIKANHPIVGGLILDSLRYWVSEMHVDGFRFDLASVLVRDTKGVPLHDSAIATANVIWAIESDPILAGTKLIAEAWDAAGLYSVGKFVELADWFAEWNGPFRDDVRRFVKGDNGTVPLLASRLLGSPDIYHRQDTDINRSINFVTCHDGFTIYDLVSYNEKHNEANGENNRDGANDNFSWNCGVEGETDDPEINQLRLRQIKNFLTILFFSQGTPMLLMGDPVGRTQKGNNNGYCQDNKLSWFDWSGEETHSDETHFLRGIIALTQKLSLFLEESLLPVLHFDLPRLPDENDGSEEDSQEGEEPIYKPLPPVDEVTLREMYLKATKDLPGPCVVWQGAKLAQPDWSYTSHTLAATLFYPAAKEILHLIFNAYWEPLSFELPPLNDGMVWHRLVDTYLPTPADFQEPEIAPPIKGDQYWVQPRSSVVLMAK</sequence>
<dbReference type="InterPro" id="IPR013783">
    <property type="entry name" value="Ig-like_fold"/>
</dbReference>
<comment type="similarity">
    <text evidence="1">Belongs to the glycosyl hydrolase 13 family.</text>
</comment>
<evidence type="ECO:0000256" key="3">
    <source>
        <dbReference type="ARBA" id="ARBA00022946"/>
    </source>
</evidence>
<dbReference type="Gene3D" id="2.60.40.1180">
    <property type="entry name" value="Golgi alpha-mannosidase II"/>
    <property type="match status" value="1"/>
</dbReference>
<evidence type="ECO:0000313" key="7">
    <source>
        <dbReference type="EMBL" id="MBE9252834.1"/>
    </source>
</evidence>
<evidence type="ECO:0000259" key="6">
    <source>
        <dbReference type="SMART" id="SM00642"/>
    </source>
</evidence>
<keyword evidence="4" id="KW-0326">Glycosidase</keyword>
<dbReference type="Gene3D" id="3.20.20.80">
    <property type="entry name" value="Glycosidases"/>
    <property type="match status" value="1"/>
</dbReference>
<dbReference type="InterPro" id="IPR014756">
    <property type="entry name" value="Ig_E-set"/>
</dbReference>
<evidence type="ECO:0000256" key="2">
    <source>
        <dbReference type="ARBA" id="ARBA00022801"/>
    </source>
</evidence>
<dbReference type="InterPro" id="IPR011837">
    <property type="entry name" value="Glycogen_debranch_GlgX"/>
</dbReference>
<dbReference type="SMART" id="SM00642">
    <property type="entry name" value="Aamy"/>
    <property type="match status" value="1"/>
</dbReference>
<keyword evidence="8" id="KW-1185">Reference proteome</keyword>
<name>A0ABR9VNA7_9SYNC</name>
<feature type="domain" description="Glycosyl hydrolase family 13 catalytic" evidence="6">
    <location>
        <begin position="167"/>
        <end position="581"/>
    </location>
</feature>
<dbReference type="CDD" id="cd02856">
    <property type="entry name" value="E_set_GDE_Isoamylase_N"/>
    <property type="match status" value="1"/>
</dbReference>
<dbReference type="InterPro" id="IPR017853">
    <property type="entry name" value="GH"/>
</dbReference>
<protein>
    <submittedName>
        <fullName evidence="7">Glycogen debranching protein GlgX</fullName>
    </submittedName>
</protein>
<dbReference type="InterPro" id="IPR048650">
    <property type="entry name" value="ISOA1-3-like_C"/>
</dbReference>
<evidence type="ECO:0000313" key="8">
    <source>
        <dbReference type="Proteomes" id="UP000658720"/>
    </source>
</evidence>
<accession>A0ABR9VNA7</accession>
<dbReference type="SUPFAM" id="SSF81296">
    <property type="entry name" value="E set domains"/>
    <property type="match status" value="1"/>
</dbReference>
<gene>
    <name evidence="7" type="primary">glgX</name>
    <name evidence="7" type="ORF">IQ217_02975</name>
</gene>
<dbReference type="EMBL" id="JADEVV010000006">
    <property type="protein sequence ID" value="MBE9252834.1"/>
    <property type="molecule type" value="Genomic_DNA"/>
</dbReference>
<evidence type="ECO:0000256" key="5">
    <source>
        <dbReference type="SAM" id="MobiDB-lite"/>
    </source>
</evidence>
<reference evidence="7 8" key="1">
    <citation type="submission" date="2020-10" db="EMBL/GenBank/DDBJ databases">
        <authorList>
            <person name="Castelo-Branco R."/>
            <person name="Eusebio N."/>
            <person name="Adriana R."/>
            <person name="Vieira A."/>
            <person name="Brugerolle De Fraissinette N."/>
            <person name="Rezende De Castro R."/>
            <person name="Schneider M.P."/>
            <person name="Vasconcelos V."/>
            <person name="Leao P.N."/>
        </authorList>
    </citation>
    <scope>NUCLEOTIDE SEQUENCE [LARGE SCALE GENOMIC DNA]</scope>
    <source>
        <strain evidence="7 8">LEGE 00031</strain>
    </source>
</reference>
<dbReference type="Pfam" id="PF21156">
    <property type="entry name" value="ISOA1-3_C"/>
    <property type="match status" value="1"/>
</dbReference>
<evidence type="ECO:0000256" key="1">
    <source>
        <dbReference type="ARBA" id="ARBA00008061"/>
    </source>
</evidence>
<dbReference type="PANTHER" id="PTHR43002">
    <property type="entry name" value="GLYCOGEN DEBRANCHING ENZYME"/>
    <property type="match status" value="1"/>
</dbReference>
<comment type="caution">
    <text evidence="7">The sequence shown here is derived from an EMBL/GenBank/DDBJ whole genome shotgun (WGS) entry which is preliminary data.</text>
</comment>
<dbReference type="Gene3D" id="2.60.40.10">
    <property type="entry name" value="Immunoglobulins"/>
    <property type="match status" value="1"/>
</dbReference>
<feature type="region of interest" description="Disordered" evidence="5">
    <location>
        <begin position="604"/>
        <end position="625"/>
    </location>
</feature>
<dbReference type="SUPFAM" id="SSF51445">
    <property type="entry name" value="(Trans)glycosidases"/>
    <property type="match status" value="1"/>
</dbReference>
<dbReference type="Pfam" id="PF02922">
    <property type="entry name" value="CBM_48"/>
    <property type="match status" value="1"/>
</dbReference>
<evidence type="ECO:0000256" key="4">
    <source>
        <dbReference type="ARBA" id="ARBA00023295"/>
    </source>
</evidence>
<dbReference type="InterPro" id="IPR013780">
    <property type="entry name" value="Glyco_hydro_b"/>
</dbReference>
<dbReference type="InterPro" id="IPR004193">
    <property type="entry name" value="Glyco_hydro_13_N"/>
</dbReference>
<proteinExistence type="inferred from homology"/>
<keyword evidence="3" id="KW-0809">Transit peptide</keyword>
<organism evidence="7 8">
    <name type="scientific">Synechocystis salina LEGE 00031</name>
    <dbReference type="NCBI Taxonomy" id="1828736"/>
    <lineage>
        <taxon>Bacteria</taxon>
        <taxon>Bacillati</taxon>
        <taxon>Cyanobacteriota</taxon>
        <taxon>Cyanophyceae</taxon>
        <taxon>Synechococcales</taxon>
        <taxon>Merismopediaceae</taxon>
        <taxon>Synechocystis</taxon>
    </lineage>
</organism>
<dbReference type="CDD" id="cd11326">
    <property type="entry name" value="AmyAc_Glg_debranch"/>
    <property type="match status" value="1"/>
</dbReference>
<dbReference type="InterPro" id="IPR006047">
    <property type="entry name" value="GH13_cat_dom"/>
</dbReference>